<dbReference type="Pfam" id="PF07651">
    <property type="entry name" value="ANTH"/>
    <property type="match status" value="1"/>
</dbReference>
<dbReference type="Gene3D" id="1.20.58.150">
    <property type="entry name" value="ANTH domain"/>
    <property type="match status" value="1"/>
</dbReference>
<dbReference type="Proteomes" id="UP001642360">
    <property type="component" value="Unassembled WGS sequence"/>
</dbReference>
<organism evidence="2 3">
    <name type="scientific">Ilex paraguariensis</name>
    <name type="common">yerba mate</name>
    <dbReference type="NCBI Taxonomy" id="185542"/>
    <lineage>
        <taxon>Eukaryota</taxon>
        <taxon>Viridiplantae</taxon>
        <taxon>Streptophyta</taxon>
        <taxon>Embryophyta</taxon>
        <taxon>Tracheophyta</taxon>
        <taxon>Spermatophyta</taxon>
        <taxon>Magnoliopsida</taxon>
        <taxon>eudicotyledons</taxon>
        <taxon>Gunneridae</taxon>
        <taxon>Pentapetalae</taxon>
        <taxon>asterids</taxon>
        <taxon>campanulids</taxon>
        <taxon>Aquifoliales</taxon>
        <taxon>Aquifoliaceae</taxon>
        <taxon>Ilex</taxon>
    </lineage>
</organism>
<dbReference type="Gene3D" id="1.10.630.10">
    <property type="entry name" value="Cytochrome P450"/>
    <property type="match status" value="1"/>
</dbReference>
<gene>
    <name evidence="2" type="ORF">ILEXP_LOCUS54606</name>
</gene>
<protein>
    <recommendedName>
        <fullName evidence="1">AP180 N-terminal homology (ANTH) domain-containing protein</fullName>
    </recommendedName>
</protein>
<dbReference type="InterPro" id="IPR036396">
    <property type="entry name" value="Cyt_P450_sf"/>
</dbReference>
<sequence length="152" mass="17513">MQRHDAVRALEIYRKAGDQAVRLSEFFEICRDCLVSKNSSSSNLFDFASSASASSPSSNQEIFQKTPTSNILVNKQPASLRRLCGERNILELTGEDHRRMRAALVSFLKPEVLRQYVGKMDEEVRMHLQMHWHDKQQVKVCQLLPLVRKKIL</sequence>
<dbReference type="InterPro" id="IPR014712">
    <property type="entry name" value="ANTH_dom_sf"/>
</dbReference>
<proteinExistence type="predicted"/>
<accession>A0ABC8UTA2</accession>
<keyword evidence="3" id="KW-1185">Reference proteome</keyword>
<evidence type="ECO:0000259" key="1">
    <source>
        <dbReference type="Pfam" id="PF07651"/>
    </source>
</evidence>
<feature type="domain" description="AP180 N-terminal homology (ANTH)" evidence="1">
    <location>
        <begin position="1"/>
        <end position="39"/>
    </location>
</feature>
<reference evidence="2 3" key="1">
    <citation type="submission" date="2024-02" db="EMBL/GenBank/DDBJ databases">
        <authorList>
            <person name="Vignale AGUSTIN F."/>
            <person name="Sosa J E."/>
            <person name="Modenutti C."/>
        </authorList>
    </citation>
    <scope>NUCLEOTIDE SEQUENCE [LARGE SCALE GENOMIC DNA]</scope>
</reference>
<comment type="caution">
    <text evidence="2">The sequence shown here is derived from an EMBL/GenBank/DDBJ whole genome shotgun (WGS) entry which is preliminary data.</text>
</comment>
<evidence type="ECO:0000313" key="3">
    <source>
        <dbReference type="Proteomes" id="UP001642360"/>
    </source>
</evidence>
<dbReference type="SUPFAM" id="SSF48264">
    <property type="entry name" value="Cytochrome P450"/>
    <property type="match status" value="1"/>
</dbReference>
<dbReference type="AlphaFoldDB" id="A0ABC8UTA2"/>
<dbReference type="SUPFAM" id="SSF89009">
    <property type="entry name" value="GAT-like domain"/>
    <property type="match status" value="1"/>
</dbReference>
<evidence type="ECO:0000313" key="2">
    <source>
        <dbReference type="EMBL" id="CAK9184301.1"/>
    </source>
</evidence>
<dbReference type="InterPro" id="IPR011417">
    <property type="entry name" value="ANTH_dom"/>
</dbReference>
<name>A0ABC8UTA2_9AQUA</name>
<dbReference type="EMBL" id="CAUOFW020008924">
    <property type="protein sequence ID" value="CAK9184301.1"/>
    <property type="molecule type" value="Genomic_DNA"/>
</dbReference>